<protein>
    <submittedName>
        <fullName evidence="1">Uncharacterized protein</fullName>
    </submittedName>
</protein>
<dbReference type="AlphaFoldDB" id="V5IKR1"/>
<dbReference type="EMBL" id="CM002242">
    <property type="protein sequence ID" value="ESA41800.1"/>
    <property type="molecule type" value="Genomic_DNA"/>
</dbReference>
<reference evidence="1 2" key="1">
    <citation type="journal article" date="2003" name="Nature">
        <title>The genome sequence of the filamentous fungus Neurospora crassa.</title>
        <authorList>
            <person name="Galagan J.E."/>
            <person name="Calvo S.E."/>
            <person name="Borkovich K.A."/>
            <person name="Selker E.U."/>
            <person name="Read N.D."/>
            <person name="Jaffe D."/>
            <person name="FitzHugh W."/>
            <person name="Ma L.J."/>
            <person name="Smirnov S."/>
            <person name="Purcell S."/>
            <person name="Rehman B."/>
            <person name="Elkins T."/>
            <person name="Engels R."/>
            <person name="Wang S."/>
            <person name="Nielsen C.B."/>
            <person name="Butler J."/>
            <person name="Endrizzi M."/>
            <person name="Qui D."/>
            <person name="Ianakiev P."/>
            <person name="Bell-Pedersen D."/>
            <person name="Nelson M.A."/>
            <person name="Werner-Washburne M."/>
            <person name="Selitrennikoff C.P."/>
            <person name="Kinsey J.A."/>
            <person name="Braun E.L."/>
            <person name="Zelter A."/>
            <person name="Schulte U."/>
            <person name="Kothe G.O."/>
            <person name="Jedd G."/>
            <person name="Mewes W."/>
            <person name="Staben C."/>
            <person name="Marcotte E."/>
            <person name="Greenberg D."/>
            <person name="Roy A."/>
            <person name="Foley K."/>
            <person name="Naylor J."/>
            <person name="Stange-Thomann N."/>
            <person name="Barrett R."/>
            <person name="Gnerre S."/>
            <person name="Kamal M."/>
            <person name="Kamvysselis M."/>
            <person name="Mauceli E."/>
            <person name="Bielke C."/>
            <person name="Rudd S."/>
            <person name="Frishman D."/>
            <person name="Krystofova S."/>
            <person name="Rasmussen C."/>
            <person name="Metzenberg R.L."/>
            <person name="Perkins D.D."/>
            <person name="Kroken S."/>
            <person name="Cogoni C."/>
            <person name="Macino G."/>
            <person name="Catcheside D."/>
            <person name="Li W."/>
            <person name="Pratt R.J."/>
            <person name="Osmani S.A."/>
            <person name="DeSouza C.P."/>
            <person name="Glass L."/>
            <person name="Orbach M.J."/>
            <person name="Berglund J.A."/>
            <person name="Voelker R."/>
            <person name="Yarden O."/>
            <person name="Plamann M."/>
            <person name="Seiler S."/>
            <person name="Dunlap J."/>
            <person name="Radford A."/>
            <person name="Aramayo R."/>
            <person name="Natvig D.O."/>
            <person name="Alex L.A."/>
            <person name="Mannhaupt G."/>
            <person name="Ebbole D.J."/>
            <person name="Freitag M."/>
            <person name="Paulsen I."/>
            <person name="Sachs M.S."/>
            <person name="Lander E.S."/>
            <person name="Nusbaum C."/>
            <person name="Birren B."/>
        </authorList>
    </citation>
    <scope>NUCLEOTIDE SEQUENCE [LARGE SCALE GENOMIC DNA]</scope>
    <source>
        <strain evidence="2">ATCC 24698 / 74-OR23-1A / CBS 708.71 / DSM 1257 / FGSC 987</strain>
    </source>
</reference>
<accession>V5IKR1</accession>
<dbReference type="STRING" id="367110.V5IKR1"/>
<dbReference type="Proteomes" id="UP000001805">
    <property type="component" value="Chromosome 7, Linkage Group VII"/>
</dbReference>
<dbReference type="RefSeq" id="XP_011395339.1">
    <property type="nucleotide sequence ID" value="XM_011397037.1"/>
</dbReference>
<dbReference type="GeneID" id="23568569"/>
<keyword evidence="2" id="KW-1185">Reference proteome</keyword>
<dbReference type="InParanoid" id="V5IKR1"/>
<dbReference type="VEuPathDB" id="FungiDB:NCU12057"/>
<evidence type="ECO:0000313" key="1">
    <source>
        <dbReference type="EMBL" id="ESA41800.1"/>
    </source>
</evidence>
<evidence type="ECO:0000313" key="2">
    <source>
        <dbReference type="Proteomes" id="UP000001805"/>
    </source>
</evidence>
<proteinExistence type="predicted"/>
<dbReference type="OrthoDB" id="409122at2759"/>
<dbReference type="KEGG" id="ncr:NCU12057"/>
<organism evidence="1 2">
    <name type="scientific">Neurospora crassa (strain ATCC 24698 / 74-OR23-1A / CBS 708.71 / DSM 1257 / FGSC 987)</name>
    <dbReference type="NCBI Taxonomy" id="367110"/>
    <lineage>
        <taxon>Eukaryota</taxon>
        <taxon>Fungi</taxon>
        <taxon>Dikarya</taxon>
        <taxon>Ascomycota</taxon>
        <taxon>Pezizomycotina</taxon>
        <taxon>Sordariomycetes</taxon>
        <taxon>Sordariomycetidae</taxon>
        <taxon>Sordariales</taxon>
        <taxon>Sordariaceae</taxon>
        <taxon>Neurospora</taxon>
    </lineage>
</organism>
<gene>
    <name evidence="1" type="ORF">NCU12057</name>
</gene>
<sequence length="166" mass="18245">MSAISMLQQYLASIDVLSERAMPTSAPEPIEARPSRTLIDGAIGARTSDKYGAESISTMRATRHDIYLPTFNPLVRPTSTASFQVCTCSVLNEKSDCKDPACLDPIYSNSFADSSSIPASDIKYEGTRQCGLYDWTEPQPRNLLLIRRRQRGPPGFLISIANAPRS</sequence>
<name>V5IKR1_NEUCR</name>